<evidence type="ECO:0000256" key="2">
    <source>
        <dbReference type="ARBA" id="ARBA00004771"/>
    </source>
</evidence>
<evidence type="ECO:0000256" key="3">
    <source>
        <dbReference type="ARBA" id="ARBA00005189"/>
    </source>
</evidence>
<sequence>MIHLGMGSVSKRSRGNILQSGPGQSITVVIGGATESLSAHPGTADLTLRKRLGFIKIAIQEGADLVPVFSFGENDIFSQMPNEKGTAIYVFQNFSESPKPDPTTDLKSFSPQDSFTKRQEELEASIKTTAWTDPTLTRMGRLEQRKTASRTLQHSYQFSQAYRD</sequence>
<keyword evidence="18" id="KW-1185">Reference proteome</keyword>
<evidence type="ECO:0000256" key="7">
    <source>
        <dbReference type="ARBA" id="ARBA00022679"/>
    </source>
</evidence>
<keyword evidence="14 17" id="KW-0012">Acyltransferase</keyword>
<dbReference type="AlphaFoldDB" id="A0AA39PF64"/>
<evidence type="ECO:0000313" key="17">
    <source>
        <dbReference type="EMBL" id="KAK0483123.1"/>
    </source>
</evidence>
<evidence type="ECO:0000256" key="13">
    <source>
        <dbReference type="ARBA" id="ARBA00023136"/>
    </source>
</evidence>
<evidence type="ECO:0000313" key="18">
    <source>
        <dbReference type="Proteomes" id="UP001175228"/>
    </source>
</evidence>
<keyword evidence="6" id="KW-0444">Lipid biosynthesis</keyword>
<organism evidence="17 18">
    <name type="scientific">Armillaria luteobubalina</name>
    <dbReference type="NCBI Taxonomy" id="153913"/>
    <lineage>
        <taxon>Eukaryota</taxon>
        <taxon>Fungi</taxon>
        <taxon>Dikarya</taxon>
        <taxon>Basidiomycota</taxon>
        <taxon>Agaricomycotina</taxon>
        <taxon>Agaricomycetes</taxon>
        <taxon>Agaricomycetidae</taxon>
        <taxon>Agaricales</taxon>
        <taxon>Marasmiineae</taxon>
        <taxon>Physalacriaceae</taxon>
        <taxon>Armillaria</taxon>
    </lineage>
</organism>
<reference evidence="17" key="1">
    <citation type="submission" date="2023-06" db="EMBL/GenBank/DDBJ databases">
        <authorList>
            <consortium name="Lawrence Berkeley National Laboratory"/>
            <person name="Ahrendt S."/>
            <person name="Sahu N."/>
            <person name="Indic B."/>
            <person name="Wong-Bajracharya J."/>
            <person name="Merenyi Z."/>
            <person name="Ke H.-M."/>
            <person name="Monk M."/>
            <person name="Kocsube S."/>
            <person name="Drula E."/>
            <person name="Lipzen A."/>
            <person name="Balint B."/>
            <person name="Henrissat B."/>
            <person name="Andreopoulos B."/>
            <person name="Martin F.M."/>
            <person name="Harder C.B."/>
            <person name="Rigling D."/>
            <person name="Ford K.L."/>
            <person name="Foster G.D."/>
            <person name="Pangilinan J."/>
            <person name="Papanicolaou A."/>
            <person name="Barry K."/>
            <person name="LaButti K."/>
            <person name="Viragh M."/>
            <person name="Koriabine M."/>
            <person name="Yan M."/>
            <person name="Riley R."/>
            <person name="Champramary S."/>
            <person name="Plett K.L."/>
            <person name="Tsai I.J."/>
            <person name="Slot J."/>
            <person name="Sipos G."/>
            <person name="Plett J."/>
            <person name="Nagy L.G."/>
            <person name="Grigoriev I.V."/>
        </authorList>
    </citation>
    <scope>NUCLEOTIDE SEQUENCE</scope>
    <source>
        <strain evidence="17">HWK02</strain>
    </source>
</reference>
<evidence type="ECO:0000256" key="10">
    <source>
        <dbReference type="ARBA" id="ARBA00022824"/>
    </source>
</evidence>
<dbReference type="InterPro" id="IPR007130">
    <property type="entry name" value="DAGAT"/>
</dbReference>
<accession>A0AA39PF64</accession>
<comment type="caution">
    <text evidence="17">The sequence shown here is derived from an EMBL/GenBank/DDBJ whole genome shotgun (WGS) entry which is preliminary data.</text>
</comment>
<dbReference type="PANTHER" id="PTHR12317">
    <property type="entry name" value="DIACYLGLYCEROL O-ACYLTRANSFERASE"/>
    <property type="match status" value="1"/>
</dbReference>
<evidence type="ECO:0000256" key="12">
    <source>
        <dbReference type="ARBA" id="ARBA00023098"/>
    </source>
</evidence>
<dbReference type="GO" id="GO:0019432">
    <property type="term" value="P:triglyceride biosynthetic process"/>
    <property type="evidence" value="ECO:0007669"/>
    <property type="project" value="TreeGrafter"/>
</dbReference>
<protein>
    <recommendedName>
        <fullName evidence="5">diacylglycerol O-acyltransferase</fullName>
        <ecNumber evidence="5">2.3.1.20</ecNumber>
    </recommendedName>
</protein>
<comment type="catalytic activity">
    <reaction evidence="15">
        <text>an acyl-CoA + a 1,2-diacyl-sn-glycerol = a triacyl-sn-glycerol + CoA</text>
        <dbReference type="Rhea" id="RHEA:10868"/>
        <dbReference type="ChEBI" id="CHEBI:17815"/>
        <dbReference type="ChEBI" id="CHEBI:57287"/>
        <dbReference type="ChEBI" id="CHEBI:58342"/>
        <dbReference type="ChEBI" id="CHEBI:64615"/>
        <dbReference type="EC" id="2.3.1.20"/>
    </reaction>
</comment>
<keyword evidence="13" id="KW-0472">Membrane</keyword>
<comment type="pathway">
    <text evidence="3">Lipid metabolism.</text>
</comment>
<dbReference type="Proteomes" id="UP001175228">
    <property type="component" value="Unassembled WGS sequence"/>
</dbReference>
<feature type="compositionally biased region" description="Polar residues" evidence="16">
    <location>
        <begin position="105"/>
        <end position="114"/>
    </location>
</feature>
<keyword evidence="12" id="KW-0443">Lipid metabolism</keyword>
<keyword evidence="9" id="KW-0319">Glycerol metabolism</keyword>
<evidence type="ECO:0000256" key="15">
    <source>
        <dbReference type="ARBA" id="ARBA00048109"/>
    </source>
</evidence>
<feature type="region of interest" description="Disordered" evidence="16">
    <location>
        <begin position="1"/>
        <end position="20"/>
    </location>
</feature>
<dbReference type="GO" id="GO:0004144">
    <property type="term" value="F:diacylglycerol O-acyltransferase activity"/>
    <property type="evidence" value="ECO:0007669"/>
    <property type="project" value="UniProtKB-EC"/>
</dbReference>
<keyword evidence="8" id="KW-0812">Transmembrane</keyword>
<keyword evidence="7" id="KW-0808">Transferase</keyword>
<feature type="region of interest" description="Disordered" evidence="16">
    <location>
        <begin position="96"/>
        <end position="120"/>
    </location>
</feature>
<comment type="subcellular location">
    <subcellularLocation>
        <location evidence="1">Endoplasmic reticulum membrane</location>
        <topology evidence="1">Multi-pass membrane protein</topology>
    </subcellularLocation>
</comment>
<dbReference type="GO" id="GO:0006071">
    <property type="term" value="P:glycerol metabolic process"/>
    <property type="evidence" value="ECO:0007669"/>
    <property type="project" value="UniProtKB-KW"/>
</dbReference>
<dbReference type="EMBL" id="JAUEPU010000060">
    <property type="protein sequence ID" value="KAK0483123.1"/>
    <property type="molecule type" value="Genomic_DNA"/>
</dbReference>
<keyword evidence="10" id="KW-0256">Endoplasmic reticulum</keyword>
<dbReference type="PANTHER" id="PTHR12317:SF0">
    <property type="entry name" value="ACYLTRANSFERASE"/>
    <property type="match status" value="1"/>
</dbReference>
<evidence type="ECO:0000256" key="8">
    <source>
        <dbReference type="ARBA" id="ARBA00022692"/>
    </source>
</evidence>
<keyword evidence="11" id="KW-1133">Transmembrane helix</keyword>
<evidence type="ECO:0000256" key="16">
    <source>
        <dbReference type="SAM" id="MobiDB-lite"/>
    </source>
</evidence>
<evidence type="ECO:0000256" key="5">
    <source>
        <dbReference type="ARBA" id="ARBA00013244"/>
    </source>
</evidence>
<evidence type="ECO:0000256" key="11">
    <source>
        <dbReference type="ARBA" id="ARBA00022989"/>
    </source>
</evidence>
<evidence type="ECO:0000256" key="9">
    <source>
        <dbReference type="ARBA" id="ARBA00022798"/>
    </source>
</evidence>
<dbReference type="GO" id="GO:0005789">
    <property type="term" value="C:endoplasmic reticulum membrane"/>
    <property type="evidence" value="ECO:0007669"/>
    <property type="project" value="UniProtKB-SubCell"/>
</dbReference>
<proteinExistence type="inferred from homology"/>
<dbReference type="EC" id="2.3.1.20" evidence="5"/>
<comment type="similarity">
    <text evidence="4">Belongs to the diacylglycerol acyltransferase family.</text>
</comment>
<name>A0AA39PF64_9AGAR</name>
<dbReference type="Pfam" id="PF03982">
    <property type="entry name" value="DAGAT"/>
    <property type="match status" value="1"/>
</dbReference>
<evidence type="ECO:0000256" key="1">
    <source>
        <dbReference type="ARBA" id="ARBA00004477"/>
    </source>
</evidence>
<evidence type="ECO:0000256" key="6">
    <source>
        <dbReference type="ARBA" id="ARBA00022516"/>
    </source>
</evidence>
<evidence type="ECO:0000256" key="4">
    <source>
        <dbReference type="ARBA" id="ARBA00005420"/>
    </source>
</evidence>
<comment type="pathway">
    <text evidence="2">Glycerolipid metabolism; triacylglycerol biosynthesis.</text>
</comment>
<evidence type="ECO:0000256" key="14">
    <source>
        <dbReference type="ARBA" id="ARBA00023315"/>
    </source>
</evidence>
<gene>
    <name evidence="17" type="ORF">EDD18DRAFT_754927</name>
</gene>